<dbReference type="OrthoDB" id="428160at2759"/>
<dbReference type="SUPFAM" id="SSF117281">
    <property type="entry name" value="Kelch motif"/>
    <property type="match status" value="1"/>
</dbReference>
<organism evidence="4 5">
    <name type="scientific">Toxoplasma gondii MAS</name>
    <dbReference type="NCBI Taxonomy" id="943118"/>
    <lineage>
        <taxon>Eukaryota</taxon>
        <taxon>Sar</taxon>
        <taxon>Alveolata</taxon>
        <taxon>Apicomplexa</taxon>
        <taxon>Conoidasida</taxon>
        <taxon>Coccidia</taxon>
        <taxon>Eucoccidiorida</taxon>
        <taxon>Eimeriorina</taxon>
        <taxon>Sarcocystidae</taxon>
        <taxon>Toxoplasma</taxon>
    </lineage>
</organism>
<evidence type="ECO:0000256" key="2">
    <source>
        <dbReference type="ARBA" id="ARBA00022737"/>
    </source>
</evidence>
<keyword evidence="1" id="KW-0880">Kelch repeat</keyword>
<evidence type="ECO:0000313" key="4">
    <source>
        <dbReference type="EMBL" id="KFH15304.1"/>
    </source>
</evidence>
<gene>
    <name evidence="4" type="ORF">TGMAS_261018A</name>
</gene>
<name>A0A086QRS2_TOXGO</name>
<protein>
    <submittedName>
        <fullName evidence="4">Kelch repeat-containing protein</fullName>
    </submittedName>
</protein>
<comment type="caution">
    <text evidence="4">The sequence shown here is derived from an EMBL/GenBank/DDBJ whole genome shotgun (WGS) entry which is preliminary data.</text>
</comment>
<sequence length="213" mass="23464">MYGEPRALVRFFEKRQTRNKLRVESSVVDFAFHQPQPYLWTKLEQRGDAKVSGRSGHTLTATAAGLVLFGGVDGRLDCNENPAPNNDVYLLNINRTTATWRELRIPLAQRPPPRAMHSCTALSSNLLFFFGGCSSASPFVCKNDTWTLDVSTQTFKRIVCKGEETEDGEQLPESRLNIGNNKKPDAANSAMANLLPNLNLTVSGVPSTSSSFA</sequence>
<dbReference type="VEuPathDB" id="ToxoDB:TGMAS_261018A"/>
<dbReference type="PANTHER" id="PTHR46093">
    <property type="entry name" value="ACYL-COA-BINDING DOMAIN-CONTAINING PROTEIN 5"/>
    <property type="match status" value="1"/>
</dbReference>
<evidence type="ECO:0000313" key="5">
    <source>
        <dbReference type="Proteomes" id="UP000028821"/>
    </source>
</evidence>
<dbReference type="Pfam" id="PF24681">
    <property type="entry name" value="Kelch_KLHDC2_KLHL20_DRC7"/>
    <property type="match status" value="1"/>
</dbReference>
<dbReference type="InterPro" id="IPR015915">
    <property type="entry name" value="Kelch-typ_b-propeller"/>
</dbReference>
<keyword evidence="2" id="KW-0677">Repeat</keyword>
<feature type="non-terminal residue" evidence="4">
    <location>
        <position position="213"/>
    </location>
</feature>
<proteinExistence type="predicted"/>
<evidence type="ECO:0000256" key="3">
    <source>
        <dbReference type="SAM" id="MobiDB-lite"/>
    </source>
</evidence>
<dbReference type="AlphaFoldDB" id="A0A086QRS2"/>
<dbReference type="Proteomes" id="UP000028821">
    <property type="component" value="Unassembled WGS sequence"/>
</dbReference>
<dbReference type="PANTHER" id="PTHR46093:SF18">
    <property type="entry name" value="FIBRONECTIN TYPE-III DOMAIN-CONTAINING PROTEIN"/>
    <property type="match status" value="1"/>
</dbReference>
<dbReference type="EMBL" id="AEXC02000935">
    <property type="protein sequence ID" value="KFH15304.1"/>
    <property type="molecule type" value="Genomic_DNA"/>
</dbReference>
<accession>A0A086QRS2</accession>
<feature type="region of interest" description="Disordered" evidence="3">
    <location>
        <begin position="164"/>
        <end position="183"/>
    </location>
</feature>
<evidence type="ECO:0000256" key="1">
    <source>
        <dbReference type="ARBA" id="ARBA00022441"/>
    </source>
</evidence>
<dbReference type="Gene3D" id="2.120.10.80">
    <property type="entry name" value="Kelch-type beta propeller"/>
    <property type="match status" value="1"/>
</dbReference>
<reference evidence="4 5" key="1">
    <citation type="submission" date="2014-04" db="EMBL/GenBank/DDBJ databases">
        <authorList>
            <person name="Sibley D."/>
            <person name="Venepally P."/>
            <person name="Karamycheva S."/>
            <person name="Hadjithomas M."/>
            <person name="Khan A."/>
            <person name="Brunk B."/>
            <person name="Roos D."/>
            <person name="Caler E."/>
            <person name="Lorenzi H."/>
        </authorList>
    </citation>
    <scope>NUCLEOTIDE SEQUENCE [LARGE SCALE GENOMIC DNA]</scope>
    <source>
        <strain evidence="4 5">MAS</strain>
    </source>
</reference>